<dbReference type="AlphaFoldDB" id="A0A2N7PNR5"/>
<sequence>MNDNFKIGIIGGKGKMGKLFKNLFEKRGYPVEVSDINTNLTNTELVKRNKIILISVPMEVFPEVVKEISPFVENYHWVIDICSLKREPVKVMKMYFEKGEILATHPLFGPYEKDLKGKTVAFYPVRGKNVSKWFKKVMSDEGLKLVRISPKKHDEIMALVQVINHFWLILLAKMIKDSGFNLRDVVYLSTPSFLRQLYILKRLAKQDIGLYAKIQLENLLGKRFRNLLCRNCKFLAKAFNSEKAEKEFEKYFTLAKEVARELEILLNETYPNKI</sequence>
<dbReference type="PANTHER" id="PTHR21363:SF0">
    <property type="entry name" value="PREPHENATE DEHYDROGENASE [NADP(+)]"/>
    <property type="match status" value="1"/>
</dbReference>
<dbReference type="GO" id="GO:0008977">
    <property type="term" value="F:prephenate dehydrogenase (NAD+) activity"/>
    <property type="evidence" value="ECO:0007669"/>
    <property type="project" value="InterPro"/>
</dbReference>
<evidence type="ECO:0000313" key="4">
    <source>
        <dbReference type="Proteomes" id="UP000235460"/>
    </source>
</evidence>
<dbReference type="InterPro" id="IPR046825">
    <property type="entry name" value="PDH_C"/>
</dbReference>
<dbReference type="Gene3D" id="1.10.3660.10">
    <property type="entry name" value="6-phosphogluconate dehydrogenase C-terminal like domain"/>
    <property type="match status" value="1"/>
</dbReference>
<keyword evidence="1" id="KW-0560">Oxidoreductase</keyword>
<dbReference type="PROSITE" id="PS51176">
    <property type="entry name" value="PDH_ADH"/>
    <property type="match status" value="1"/>
</dbReference>
<dbReference type="SUPFAM" id="SSF48179">
    <property type="entry name" value="6-phosphogluconate dehydrogenase C-terminal domain-like"/>
    <property type="match status" value="1"/>
</dbReference>
<dbReference type="PANTHER" id="PTHR21363">
    <property type="entry name" value="PREPHENATE DEHYDROGENASE"/>
    <property type="match status" value="1"/>
</dbReference>
<dbReference type="GO" id="GO:0004665">
    <property type="term" value="F:prephenate dehydrogenase (NADP+) activity"/>
    <property type="evidence" value="ECO:0007669"/>
    <property type="project" value="InterPro"/>
</dbReference>
<dbReference type="Gene3D" id="3.40.50.720">
    <property type="entry name" value="NAD(P)-binding Rossmann-like Domain"/>
    <property type="match status" value="1"/>
</dbReference>
<dbReference type="Pfam" id="PF02153">
    <property type="entry name" value="PDH_N"/>
    <property type="match status" value="1"/>
</dbReference>
<feature type="domain" description="Prephenate/arogenate dehydrogenase" evidence="2">
    <location>
        <begin position="5"/>
        <end position="270"/>
    </location>
</feature>
<dbReference type="Pfam" id="PF20463">
    <property type="entry name" value="PDH_C"/>
    <property type="match status" value="1"/>
</dbReference>
<dbReference type="SUPFAM" id="SSF51735">
    <property type="entry name" value="NAD(P)-binding Rossmann-fold domains"/>
    <property type="match status" value="1"/>
</dbReference>
<reference evidence="3 4" key="1">
    <citation type="submission" date="2018-01" db="EMBL/GenBank/DDBJ databases">
        <title>Metagenomic assembled genomes from two thermal pools in the Uzon Caldera, Kamchatka, Russia.</title>
        <authorList>
            <person name="Wilkins L."/>
            <person name="Ettinger C."/>
        </authorList>
    </citation>
    <scope>NUCLEOTIDE SEQUENCE [LARGE SCALE GENOMIC DNA]</scope>
    <source>
        <strain evidence="3">ZAV-08</strain>
    </source>
</reference>
<dbReference type="EMBL" id="PNIK01000051">
    <property type="protein sequence ID" value="PMP67370.1"/>
    <property type="molecule type" value="Genomic_DNA"/>
</dbReference>
<evidence type="ECO:0000256" key="1">
    <source>
        <dbReference type="ARBA" id="ARBA00023002"/>
    </source>
</evidence>
<gene>
    <name evidence="3" type="ORF">C0190_03385</name>
</gene>
<evidence type="ECO:0000313" key="3">
    <source>
        <dbReference type="EMBL" id="PMP67370.1"/>
    </source>
</evidence>
<proteinExistence type="predicted"/>
<protein>
    <recommendedName>
        <fullName evidence="2">Prephenate/arogenate dehydrogenase domain-containing protein</fullName>
    </recommendedName>
</protein>
<comment type="caution">
    <text evidence="3">The sequence shown here is derived from an EMBL/GenBank/DDBJ whole genome shotgun (WGS) entry which is preliminary data.</text>
</comment>
<evidence type="ECO:0000259" key="2">
    <source>
        <dbReference type="PROSITE" id="PS51176"/>
    </source>
</evidence>
<dbReference type="InterPro" id="IPR003099">
    <property type="entry name" value="Prephen_DH"/>
</dbReference>
<dbReference type="InterPro" id="IPR008927">
    <property type="entry name" value="6-PGluconate_DH-like_C_sf"/>
</dbReference>
<dbReference type="GO" id="GO:0006571">
    <property type="term" value="P:tyrosine biosynthetic process"/>
    <property type="evidence" value="ECO:0007669"/>
    <property type="project" value="InterPro"/>
</dbReference>
<organism evidence="3 4">
    <name type="scientific">Thermodesulfobacterium geofontis</name>
    <dbReference type="NCBI Taxonomy" id="1295609"/>
    <lineage>
        <taxon>Bacteria</taxon>
        <taxon>Pseudomonadati</taxon>
        <taxon>Thermodesulfobacteriota</taxon>
        <taxon>Thermodesulfobacteria</taxon>
        <taxon>Thermodesulfobacteriales</taxon>
        <taxon>Thermodesulfobacteriaceae</taxon>
        <taxon>Thermodesulfobacterium</taxon>
    </lineage>
</organism>
<dbReference type="InterPro" id="IPR050812">
    <property type="entry name" value="Preph/Arog_dehydrog"/>
</dbReference>
<dbReference type="InterPro" id="IPR036291">
    <property type="entry name" value="NAD(P)-bd_dom_sf"/>
</dbReference>
<accession>A0A2N7PNR5</accession>
<name>A0A2N7PNR5_9BACT</name>
<dbReference type="GO" id="GO:0070403">
    <property type="term" value="F:NAD+ binding"/>
    <property type="evidence" value="ECO:0007669"/>
    <property type="project" value="InterPro"/>
</dbReference>
<dbReference type="Proteomes" id="UP000235460">
    <property type="component" value="Unassembled WGS sequence"/>
</dbReference>
<dbReference type="InterPro" id="IPR046826">
    <property type="entry name" value="PDH_N"/>
</dbReference>